<comment type="caution">
    <text evidence="3">The sequence shown here is derived from an EMBL/GenBank/DDBJ whole genome shotgun (WGS) entry which is preliminary data.</text>
</comment>
<accession>A0A444XPL9</accession>
<dbReference type="GO" id="GO:0051603">
    <property type="term" value="P:proteolysis involved in protein catabolic process"/>
    <property type="evidence" value="ECO:0007669"/>
    <property type="project" value="TreeGrafter"/>
</dbReference>
<dbReference type="PANTHER" id="PTHR12000:SF42">
    <property type="entry name" value="LEGUMAIN"/>
    <property type="match status" value="1"/>
</dbReference>
<dbReference type="STRING" id="3818.A0A444XPL9"/>
<gene>
    <name evidence="3" type="ORF">Ahy_B09g097669</name>
</gene>
<comment type="similarity">
    <text evidence="1">Belongs to the peptidase C13 family.</text>
</comment>
<name>A0A444XPL9_ARAHY</name>
<dbReference type="InterPro" id="IPR046427">
    <property type="entry name" value="Legumain_prodom_sf"/>
</dbReference>
<evidence type="ECO:0000256" key="1">
    <source>
        <dbReference type="ARBA" id="ARBA00009941"/>
    </source>
</evidence>
<sequence length="156" mass="17408">MITGKNNEPGKTRTSANGIHSNRILGRGASGTAYHDFIEDIQVAVKMLSLSSVHGYQQFVAEATDKLSLFEGFDPASTNFPPNNNILPPQTSIEVVNQRDTDLFFMWQRYKILEHEAEEKAQALKKIRETVNHKNHIDGSVKLIGTSLFGVPKVKQ</sequence>
<dbReference type="GO" id="GO:0005773">
    <property type="term" value="C:vacuole"/>
    <property type="evidence" value="ECO:0007669"/>
    <property type="project" value="GOC"/>
</dbReference>
<evidence type="ECO:0000313" key="4">
    <source>
        <dbReference type="Proteomes" id="UP000289738"/>
    </source>
</evidence>
<dbReference type="Gene3D" id="3.30.200.20">
    <property type="entry name" value="Phosphorylase Kinase, domain 1"/>
    <property type="match status" value="1"/>
</dbReference>
<dbReference type="GO" id="GO:0004197">
    <property type="term" value="F:cysteine-type endopeptidase activity"/>
    <property type="evidence" value="ECO:0007669"/>
    <property type="project" value="TreeGrafter"/>
</dbReference>
<evidence type="ECO:0000256" key="2">
    <source>
        <dbReference type="SAM" id="MobiDB-lite"/>
    </source>
</evidence>
<proteinExistence type="inferred from homology"/>
<dbReference type="PANTHER" id="PTHR12000">
    <property type="entry name" value="HEMOGLOBINASE FAMILY MEMBER"/>
    <property type="match status" value="1"/>
</dbReference>
<organism evidence="3 4">
    <name type="scientific">Arachis hypogaea</name>
    <name type="common">Peanut</name>
    <dbReference type="NCBI Taxonomy" id="3818"/>
    <lineage>
        <taxon>Eukaryota</taxon>
        <taxon>Viridiplantae</taxon>
        <taxon>Streptophyta</taxon>
        <taxon>Embryophyta</taxon>
        <taxon>Tracheophyta</taxon>
        <taxon>Spermatophyta</taxon>
        <taxon>Magnoliopsida</taxon>
        <taxon>eudicotyledons</taxon>
        <taxon>Gunneridae</taxon>
        <taxon>Pentapetalae</taxon>
        <taxon>rosids</taxon>
        <taxon>fabids</taxon>
        <taxon>Fabales</taxon>
        <taxon>Fabaceae</taxon>
        <taxon>Papilionoideae</taxon>
        <taxon>50 kb inversion clade</taxon>
        <taxon>dalbergioids sensu lato</taxon>
        <taxon>Dalbergieae</taxon>
        <taxon>Pterocarpus clade</taxon>
        <taxon>Arachis</taxon>
    </lineage>
</organism>
<feature type="region of interest" description="Disordered" evidence="2">
    <location>
        <begin position="1"/>
        <end position="22"/>
    </location>
</feature>
<dbReference type="GO" id="GO:0006624">
    <property type="term" value="P:vacuolar protein processing"/>
    <property type="evidence" value="ECO:0007669"/>
    <property type="project" value="TreeGrafter"/>
</dbReference>
<dbReference type="EMBL" id="SDMP01000019">
    <property type="protein sequence ID" value="RYQ91679.1"/>
    <property type="molecule type" value="Genomic_DNA"/>
</dbReference>
<reference evidence="3 4" key="1">
    <citation type="submission" date="2019-01" db="EMBL/GenBank/DDBJ databases">
        <title>Sequencing of cultivated peanut Arachis hypogaea provides insights into genome evolution and oil improvement.</title>
        <authorList>
            <person name="Chen X."/>
        </authorList>
    </citation>
    <scope>NUCLEOTIDE SEQUENCE [LARGE SCALE GENOMIC DNA]</scope>
    <source>
        <strain evidence="4">cv. Fuhuasheng</strain>
        <tissue evidence="3">Leaves</tissue>
    </source>
</reference>
<dbReference type="Gene3D" id="1.10.132.130">
    <property type="match status" value="1"/>
</dbReference>
<dbReference type="InterPro" id="IPR001096">
    <property type="entry name" value="Peptidase_C13"/>
</dbReference>
<dbReference type="AlphaFoldDB" id="A0A444XPL9"/>
<dbReference type="Proteomes" id="UP000289738">
    <property type="component" value="Chromosome B09"/>
</dbReference>
<evidence type="ECO:0000313" key="3">
    <source>
        <dbReference type="EMBL" id="RYQ91679.1"/>
    </source>
</evidence>
<protein>
    <submittedName>
        <fullName evidence="3">Uncharacterized protein</fullName>
    </submittedName>
</protein>
<keyword evidence="4" id="KW-1185">Reference proteome</keyword>